<evidence type="ECO:0000313" key="2">
    <source>
        <dbReference type="Proteomes" id="UP000198287"/>
    </source>
</evidence>
<name>A0A226CTN6_FOLCA</name>
<protein>
    <submittedName>
        <fullName evidence="1">Uncharacterized protein</fullName>
    </submittedName>
</protein>
<dbReference type="AlphaFoldDB" id="A0A226CTN6"/>
<comment type="caution">
    <text evidence="1">The sequence shown here is derived from an EMBL/GenBank/DDBJ whole genome shotgun (WGS) entry which is preliminary data.</text>
</comment>
<sequence>MENKPNQNEYKPLPRLQQCVSWVKVLRANGPQQSTLSSTRQSQLIHHHLDYITLHNANQLQNFTFFIRRQQPCGFLSSEIFFLKVTLRHPENFTISQTPKKQFTYDVLTDLCFALLTLQRFRV</sequence>
<keyword evidence="2" id="KW-1185">Reference proteome</keyword>
<dbReference type="Proteomes" id="UP000198287">
    <property type="component" value="Unassembled WGS sequence"/>
</dbReference>
<accession>A0A226CTN6</accession>
<organism evidence="1 2">
    <name type="scientific">Folsomia candida</name>
    <name type="common">Springtail</name>
    <dbReference type="NCBI Taxonomy" id="158441"/>
    <lineage>
        <taxon>Eukaryota</taxon>
        <taxon>Metazoa</taxon>
        <taxon>Ecdysozoa</taxon>
        <taxon>Arthropoda</taxon>
        <taxon>Hexapoda</taxon>
        <taxon>Collembola</taxon>
        <taxon>Entomobryomorpha</taxon>
        <taxon>Isotomoidea</taxon>
        <taxon>Isotomidae</taxon>
        <taxon>Proisotominae</taxon>
        <taxon>Folsomia</taxon>
    </lineage>
</organism>
<proteinExistence type="predicted"/>
<reference evidence="1 2" key="1">
    <citation type="submission" date="2015-12" db="EMBL/GenBank/DDBJ databases">
        <title>The genome of Folsomia candida.</title>
        <authorList>
            <person name="Faddeeva A."/>
            <person name="Derks M.F."/>
            <person name="Anvar Y."/>
            <person name="Smit S."/>
            <person name="Van Straalen N."/>
            <person name="Roelofs D."/>
        </authorList>
    </citation>
    <scope>NUCLEOTIDE SEQUENCE [LARGE SCALE GENOMIC DNA]</scope>
    <source>
        <strain evidence="1 2">VU population</strain>
        <tissue evidence="1">Whole body</tissue>
    </source>
</reference>
<gene>
    <name evidence="1" type="ORF">Fcan01_28425</name>
</gene>
<evidence type="ECO:0000313" key="1">
    <source>
        <dbReference type="EMBL" id="OXA36802.1"/>
    </source>
</evidence>
<dbReference type="EMBL" id="LNIX01000072">
    <property type="protein sequence ID" value="OXA36802.1"/>
    <property type="molecule type" value="Genomic_DNA"/>
</dbReference>